<dbReference type="GO" id="GO:1900376">
    <property type="term" value="P:regulation of secondary metabolite biosynthetic process"/>
    <property type="evidence" value="ECO:0007669"/>
    <property type="project" value="TreeGrafter"/>
</dbReference>
<keyword evidence="4" id="KW-0805">Transcription regulation</keyword>
<keyword evidence="2" id="KW-0678">Repressor</keyword>
<evidence type="ECO:0000313" key="9">
    <source>
        <dbReference type="EMBL" id="AYD40862.1"/>
    </source>
</evidence>
<dbReference type="EMBL" id="CP032416">
    <property type="protein sequence ID" value="AYD40862.1"/>
    <property type="molecule type" value="Genomic_DNA"/>
</dbReference>
<accession>A0A386H571</accession>
<evidence type="ECO:0000256" key="5">
    <source>
        <dbReference type="ARBA" id="ARBA00023125"/>
    </source>
</evidence>
<protein>
    <submittedName>
        <fullName evidence="9">Transcriptional repressor</fullName>
    </submittedName>
</protein>
<organism evidence="9 10">
    <name type="scientific">Clostridium fermenticellae</name>
    <dbReference type="NCBI Taxonomy" id="2068654"/>
    <lineage>
        <taxon>Bacteria</taxon>
        <taxon>Bacillati</taxon>
        <taxon>Bacillota</taxon>
        <taxon>Clostridia</taxon>
        <taxon>Eubacteriales</taxon>
        <taxon>Clostridiaceae</taxon>
        <taxon>Clostridium</taxon>
    </lineage>
</organism>
<dbReference type="PANTHER" id="PTHR33202">
    <property type="entry name" value="ZINC UPTAKE REGULATION PROTEIN"/>
    <property type="match status" value="1"/>
</dbReference>
<dbReference type="OrthoDB" id="8659436at2"/>
<evidence type="ECO:0000313" key="10">
    <source>
        <dbReference type="Proteomes" id="UP000266301"/>
    </source>
</evidence>
<feature type="binding site" evidence="7">
    <location>
        <position position="105"/>
    </location>
    <ligand>
        <name>Zn(2+)</name>
        <dbReference type="ChEBI" id="CHEBI:29105"/>
    </ligand>
</feature>
<dbReference type="CDD" id="cd07153">
    <property type="entry name" value="Fur_like"/>
    <property type="match status" value="1"/>
</dbReference>
<evidence type="ECO:0000256" key="6">
    <source>
        <dbReference type="ARBA" id="ARBA00023163"/>
    </source>
</evidence>
<evidence type="ECO:0000256" key="4">
    <source>
        <dbReference type="ARBA" id="ARBA00023015"/>
    </source>
</evidence>
<evidence type="ECO:0000256" key="3">
    <source>
        <dbReference type="ARBA" id="ARBA00022833"/>
    </source>
</evidence>
<evidence type="ECO:0000256" key="2">
    <source>
        <dbReference type="ARBA" id="ARBA00022491"/>
    </source>
</evidence>
<keyword evidence="3 7" id="KW-0862">Zinc</keyword>
<feature type="binding site" evidence="7">
    <location>
        <position position="102"/>
    </location>
    <ligand>
        <name>Zn(2+)</name>
        <dbReference type="ChEBI" id="CHEBI:29105"/>
    </ligand>
</feature>
<comment type="cofactor">
    <cofactor evidence="8">
        <name>Mn(2+)</name>
        <dbReference type="ChEBI" id="CHEBI:29035"/>
    </cofactor>
    <cofactor evidence="8">
        <name>Fe(2+)</name>
        <dbReference type="ChEBI" id="CHEBI:29033"/>
    </cofactor>
    <text evidence="8">Binds 1 Mn(2+) or Fe(2+) ion per subunit.</text>
</comment>
<evidence type="ECO:0000256" key="7">
    <source>
        <dbReference type="PIRSR" id="PIRSR602481-1"/>
    </source>
</evidence>
<dbReference type="Gene3D" id="1.10.10.10">
    <property type="entry name" value="Winged helix-like DNA-binding domain superfamily/Winged helix DNA-binding domain"/>
    <property type="match status" value="1"/>
</dbReference>
<dbReference type="SUPFAM" id="SSF46785">
    <property type="entry name" value="Winged helix' DNA-binding domain"/>
    <property type="match status" value="1"/>
</dbReference>
<feature type="binding site" evidence="7">
    <location>
        <position position="149"/>
    </location>
    <ligand>
        <name>Zn(2+)</name>
        <dbReference type="ChEBI" id="CHEBI:29105"/>
    </ligand>
</feature>
<dbReference type="GO" id="GO:0000976">
    <property type="term" value="F:transcription cis-regulatory region binding"/>
    <property type="evidence" value="ECO:0007669"/>
    <property type="project" value="TreeGrafter"/>
</dbReference>
<feature type="binding site" evidence="7">
    <location>
        <position position="146"/>
    </location>
    <ligand>
        <name>Zn(2+)</name>
        <dbReference type="ChEBI" id="CHEBI:29105"/>
    </ligand>
</feature>
<sequence>MIPKEIQEKIKFIIQENGLKLTNQRNAVLNAFFEKNYKHMNVEEVYNFSKAYCNEIGISTVYRSIIAFEKIGVLKKIETGEIYARYELTIPDKKLDHPHMVCKKCGRIIGAYDSEILEKLNAGRELIENKYDFKIDSESIVYYGICKECADS</sequence>
<name>A0A386H571_9CLOT</name>
<dbReference type="GO" id="GO:0008270">
    <property type="term" value="F:zinc ion binding"/>
    <property type="evidence" value="ECO:0007669"/>
    <property type="project" value="TreeGrafter"/>
</dbReference>
<dbReference type="Gene3D" id="3.30.1490.190">
    <property type="match status" value="1"/>
</dbReference>
<dbReference type="GO" id="GO:0003700">
    <property type="term" value="F:DNA-binding transcription factor activity"/>
    <property type="evidence" value="ECO:0007669"/>
    <property type="project" value="InterPro"/>
</dbReference>
<dbReference type="Proteomes" id="UP000266301">
    <property type="component" value="Chromosome"/>
</dbReference>
<dbReference type="InterPro" id="IPR036390">
    <property type="entry name" value="WH_DNA-bd_sf"/>
</dbReference>
<dbReference type="KEGG" id="cfer:D4Z93_10135"/>
<comment type="cofactor">
    <cofactor evidence="7">
        <name>Zn(2+)</name>
        <dbReference type="ChEBI" id="CHEBI:29105"/>
    </cofactor>
    <text evidence="7">Binds 1 zinc ion per subunit.</text>
</comment>
<dbReference type="InterPro" id="IPR036388">
    <property type="entry name" value="WH-like_DNA-bd_sf"/>
</dbReference>
<keyword evidence="10" id="KW-1185">Reference proteome</keyword>
<dbReference type="InterPro" id="IPR002481">
    <property type="entry name" value="FUR"/>
</dbReference>
<keyword evidence="7" id="KW-0479">Metal-binding</keyword>
<keyword evidence="5" id="KW-0238">DNA-binding</keyword>
<dbReference type="RefSeq" id="WP_119973232.1">
    <property type="nucleotide sequence ID" value="NZ_CP032416.1"/>
</dbReference>
<feature type="binding site" evidence="8">
    <location>
        <position position="118"/>
    </location>
    <ligand>
        <name>Fe cation</name>
        <dbReference type="ChEBI" id="CHEBI:24875"/>
    </ligand>
</feature>
<dbReference type="GO" id="GO:0045892">
    <property type="term" value="P:negative regulation of DNA-templated transcription"/>
    <property type="evidence" value="ECO:0007669"/>
    <property type="project" value="TreeGrafter"/>
</dbReference>
<dbReference type="PANTHER" id="PTHR33202:SF7">
    <property type="entry name" value="FERRIC UPTAKE REGULATION PROTEIN"/>
    <property type="match status" value="1"/>
</dbReference>
<dbReference type="InterPro" id="IPR043135">
    <property type="entry name" value="Fur_C"/>
</dbReference>
<gene>
    <name evidence="9" type="ORF">D4Z93_10135</name>
</gene>
<keyword evidence="6" id="KW-0804">Transcription</keyword>
<keyword evidence="8" id="KW-0408">Iron</keyword>
<dbReference type="AlphaFoldDB" id="A0A386H571"/>
<dbReference type="Pfam" id="PF01475">
    <property type="entry name" value="FUR"/>
    <property type="match status" value="1"/>
</dbReference>
<evidence type="ECO:0000256" key="1">
    <source>
        <dbReference type="ARBA" id="ARBA00007957"/>
    </source>
</evidence>
<comment type="similarity">
    <text evidence="1">Belongs to the Fur family.</text>
</comment>
<evidence type="ECO:0000256" key="8">
    <source>
        <dbReference type="PIRSR" id="PIRSR602481-2"/>
    </source>
</evidence>
<proteinExistence type="inferred from homology"/>
<reference evidence="9 10" key="1">
    <citation type="journal article" date="2019" name="Int. J. Syst. Evol. Microbiol.">
        <title>Clostridium fermenticellae sp. nov., isolated from the mud in a fermentation cellar for the production of the Chinese liquor, baijiu.</title>
        <authorList>
            <person name="Xu P.X."/>
            <person name="Chai L.J."/>
            <person name="Qiu T."/>
            <person name="Zhang X.J."/>
            <person name="Lu Z.M."/>
            <person name="Xiao C."/>
            <person name="Wang S.T."/>
            <person name="Shen C.H."/>
            <person name="Shi J.S."/>
            <person name="Xu Z.H."/>
        </authorList>
    </citation>
    <scope>NUCLEOTIDE SEQUENCE [LARGE SCALE GENOMIC DNA]</scope>
    <source>
        <strain evidence="9 10">JN500901</strain>
    </source>
</reference>